<proteinExistence type="predicted"/>
<dbReference type="AlphaFoldDB" id="A0AA47MWL8"/>
<accession>A0AA47MWL8</accession>
<evidence type="ECO:0000313" key="2">
    <source>
        <dbReference type="EMBL" id="KAK0147495.1"/>
    </source>
</evidence>
<comment type="caution">
    <text evidence="2">The sequence shown here is derived from an EMBL/GenBank/DDBJ whole genome shotgun (WGS) entry which is preliminary data.</text>
</comment>
<feature type="region of interest" description="Disordered" evidence="1">
    <location>
        <begin position="134"/>
        <end position="156"/>
    </location>
</feature>
<dbReference type="EMBL" id="JAOPHQ010002300">
    <property type="protein sequence ID" value="KAK0147495.1"/>
    <property type="molecule type" value="Genomic_DNA"/>
</dbReference>
<name>A0AA47MWL8_MERPO</name>
<reference evidence="2" key="1">
    <citation type="journal article" date="2023" name="Front. Mar. Sci.">
        <title>A new Merluccius polli reference genome to investigate the effects of global change in West African waters.</title>
        <authorList>
            <person name="Mateo J.L."/>
            <person name="Blanco-Fernandez C."/>
            <person name="Garcia-Vazquez E."/>
            <person name="Machado-Schiaffino G."/>
        </authorList>
    </citation>
    <scope>NUCLEOTIDE SEQUENCE</scope>
    <source>
        <strain evidence="2">C29</strain>
        <tissue evidence="2">Fin</tissue>
    </source>
</reference>
<sequence>MEMPWQNLTTTLIHLHWLLVKYRIKYKILLLTYKSLHGLVPQYLSDLLHLHTTSRTLRSTDSGLLSIPHPRLHTFGDRAFSVAAPAHWNSLPPDIRNALSLDIYKTTLKSVQAGFQTGIQVTVKRTAVTSRSVCPKNQPLSLRRSPEGAPPSSPLH</sequence>
<evidence type="ECO:0000256" key="1">
    <source>
        <dbReference type="SAM" id="MobiDB-lite"/>
    </source>
</evidence>
<dbReference type="Proteomes" id="UP001174136">
    <property type="component" value="Unassembled WGS sequence"/>
</dbReference>
<evidence type="ECO:0000313" key="3">
    <source>
        <dbReference type="Proteomes" id="UP001174136"/>
    </source>
</evidence>
<gene>
    <name evidence="2" type="ORF">N1851_013028</name>
</gene>
<protein>
    <submittedName>
        <fullName evidence="2">Uncharacterized protein</fullName>
    </submittedName>
</protein>
<organism evidence="2 3">
    <name type="scientific">Merluccius polli</name>
    <name type="common">Benguela hake</name>
    <name type="synonym">Merluccius cadenati</name>
    <dbReference type="NCBI Taxonomy" id="89951"/>
    <lineage>
        <taxon>Eukaryota</taxon>
        <taxon>Metazoa</taxon>
        <taxon>Chordata</taxon>
        <taxon>Craniata</taxon>
        <taxon>Vertebrata</taxon>
        <taxon>Euteleostomi</taxon>
        <taxon>Actinopterygii</taxon>
        <taxon>Neopterygii</taxon>
        <taxon>Teleostei</taxon>
        <taxon>Neoteleostei</taxon>
        <taxon>Acanthomorphata</taxon>
        <taxon>Zeiogadaria</taxon>
        <taxon>Gadariae</taxon>
        <taxon>Gadiformes</taxon>
        <taxon>Gadoidei</taxon>
        <taxon>Merlucciidae</taxon>
        <taxon>Merluccius</taxon>
    </lineage>
</organism>
<keyword evidence="3" id="KW-1185">Reference proteome</keyword>